<comment type="caution">
    <text evidence="1">The sequence shown here is derived from an EMBL/GenBank/DDBJ whole genome shotgun (WGS) entry which is preliminary data.</text>
</comment>
<evidence type="ECO:0000313" key="1">
    <source>
        <dbReference type="EMBL" id="MDT2401414.1"/>
    </source>
</evidence>
<dbReference type="Proteomes" id="UP001260773">
    <property type="component" value="Unassembled WGS sequence"/>
</dbReference>
<name>A0AAW8RN21_ENTAV</name>
<sequence length="172" mass="20247">MVKRTKKEFQDYNDFHDRPFGLKWGTAYAMDDLMKGVRANEEYALKSNAAKPQMSREEIDIVLSESFLKHKEVSLQLNIVDEFGRLVDSLSGYFLGEAYQDYFVFEDQKIDWSDVRNVEIIDNSKWFKVDMFESSEKVKSSTEAITEPEIQIEKDSEFYQPFYEEGESHESE</sequence>
<dbReference type="RefSeq" id="WP_311817021.1">
    <property type="nucleotide sequence ID" value="NZ_JARPWD010000006.1"/>
</dbReference>
<evidence type="ECO:0000313" key="2">
    <source>
        <dbReference type="Proteomes" id="UP001260773"/>
    </source>
</evidence>
<dbReference type="EMBL" id="JARPWH010000007">
    <property type="protein sequence ID" value="MDT2401414.1"/>
    <property type="molecule type" value="Genomic_DNA"/>
</dbReference>
<organism evidence="1 2">
    <name type="scientific">Enterococcus avium</name>
    <name type="common">Streptococcus avium</name>
    <dbReference type="NCBI Taxonomy" id="33945"/>
    <lineage>
        <taxon>Bacteria</taxon>
        <taxon>Bacillati</taxon>
        <taxon>Bacillota</taxon>
        <taxon>Bacilli</taxon>
        <taxon>Lactobacillales</taxon>
        <taxon>Enterococcaceae</taxon>
        <taxon>Enterococcus</taxon>
    </lineage>
</organism>
<dbReference type="AlphaFoldDB" id="A0AAW8RN21"/>
<gene>
    <name evidence="1" type="ORF">P7D43_03455</name>
</gene>
<evidence type="ECO:0008006" key="3">
    <source>
        <dbReference type="Google" id="ProtNLM"/>
    </source>
</evidence>
<protein>
    <recommendedName>
        <fullName evidence="3">DNA-binding protein</fullName>
    </recommendedName>
</protein>
<proteinExistence type="predicted"/>
<accession>A0AAW8RN21</accession>
<reference evidence="1" key="1">
    <citation type="submission" date="2023-03" db="EMBL/GenBank/DDBJ databases">
        <authorList>
            <person name="Shen W."/>
            <person name="Cai J."/>
        </authorList>
    </citation>
    <scope>NUCLEOTIDE SEQUENCE</scope>
    <source>
        <strain evidence="1">P33-2</strain>
    </source>
</reference>